<protein>
    <submittedName>
        <fullName evidence="1">Class I SAM-dependent methyltransferase</fullName>
        <ecNumber evidence="1">2.1.1.222</ecNumber>
        <ecNumber evidence="1">2.1.1.64</ecNumber>
    </submittedName>
</protein>
<reference evidence="1 2" key="1">
    <citation type="submission" date="2024-09" db="EMBL/GenBank/DDBJ databases">
        <title>Taxonomic and Genotyping Characterization of Leptospira Strains isolated from Multiple Sources in Colombia highlights the importance of intermediate species.</title>
        <authorList>
            <person name="Torres Higuera L."/>
            <person name="Rojas Tapias D."/>
            <person name="Jimenez Velasquez S."/>
            <person name="Renjifo Ibanez C."/>
        </authorList>
    </citation>
    <scope>NUCLEOTIDE SEQUENCE [LARGE SCALE GENOMIC DNA]</scope>
    <source>
        <strain evidence="1 2">Lep080</strain>
    </source>
</reference>
<organism evidence="1 2">
    <name type="scientific">Leptospira wolffii</name>
    <dbReference type="NCBI Taxonomy" id="409998"/>
    <lineage>
        <taxon>Bacteria</taxon>
        <taxon>Pseudomonadati</taxon>
        <taxon>Spirochaetota</taxon>
        <taxon>Spirochaetia</taxon>
        <taxon>Leptospirales</taxon>
        <taxon>Leptospiraceae</taxon>
        <taxon>Leptospira</taxon>
    </lineage>
</organism>
<evidence type="ECO:0000313" key="1">
    <source>
        <dbReference type="EMBL" id="MFB5737886.1"/>
    </source>
</evidence>
<keyword evidence="2" id="KW-1185">Reference proteome</keyword>
<dbReference type="CDD" id="cd02440">
    <property type="entry name" value="AdoMet_MTases"/>
    <property type="match status" value="1"/>
</dbReference>
<evidence type="ECO:0000313" key="2">
    <source>
        <dbReference type="Proteomes" id="UP001580391"/>
    </source>
</evidence>
<name>A0ABV5BRG6_9LEPT</name>
<dbReference type="GO" id="GO:0061542">
    <property type="term" value="F:3-demethylubiquinol 3-O-methyltransferase activity"/>
    <property type="evidence" value="ECO:0007669"/>
    <property type="project" value="UniProtKB-EC"/>
</dbReference>
<keyword evidence="1" id="KW-0489">Methyltransferase</keyword>
<dbReference type="EC" id="2.1.1.222" evidence="1"/>
<dbReference type="PANTHER" id="PTHR43861">
    <property type="entry name" value="TRANS-ACONITATE 2-METHYLTRANSFERASE-RELATED"/>
    <property type="match status" value="1"/>
</dbReference>
<dbReference type="EMBL" id="JBHILJ010000009">
    <property type="protein sequence ID" value="MFB5737886.1"/>
    <property type="molecule type" value="Genomic_DNA"/>
</dbReference>
<dbReference type="Pfam" id="PF13489">
    <property type="entry name" value="Methyltransf_23"/>
    <property type="match status" value="1"/>
</dbReference>
<dbReference type="InterPro" id="IPR029063">
    <property type="entry name" value="SAM-dependent_MTases_sf"/>
</dbReference>
<comment type="caution">
    <text evidence="1">The sequence shown here is derived from an EMBL/GenBank/DDBJ whole genome shotgun (WGS) entry which is preliminary data.</text>
</comment>
<dbReference type="EC" id="2.1.1.64" evidence="1"/>
<sequence length="224" mass="25827">MQFVEKFEGERAREYENRIGKMIPMYNGILELVPTLLLELTPENGNILGVGCGTGGDFKNLIRIAPERFRITGIDPSPEMIEQAKSKFPGIRFFADTVDKLPSNELYHSITLLFVLHFLPDDGSKLTLLKDIYSHLKEGGNLILFDLYNSYKDEKIQFAHAASYLRNFQGWKEDNLRIYLERVSQLHRISGNRYLELLQEAGFIENRQIFQCLHVGGWLATKRV</sequence>
<dbReference type="GO" id="GO:0032259">
    <property type="term" value="P:methylation"/>
    <property type="evidence" value="ECO:0007669"/>
    <property type="project" value="UniProtKB-KW"/>
</dbReference>
<dbReference type="Gene3D" id="3.40.50.150">
    <property type="entry name" value="Vaccinia Virus protein VP39"/>
    <property type="match status" value="1"/>
</dbReference>
<dbReference type="GO" id="GO:0102208">
    <property type="term" value="F:2-polyprenyl-6-hydroxyphenol methylase activity"/>
    <property type="evidence" value="ECO:0007669"/>
    <property type="project" value="UniProtKB-EC"/>
</dbReference>
<gene>
    <name evidence="1" type="ORF">ACE5IX_15280</name>
</gene>
<dbReference type="RefSeq" id="WP_375517470.1">
    <property type="nucleotide sequence ID" value="NZ_JBHILI010000010.1"/>
</dbReference>
<keyword evidence="1" id="KW-0808">Transferase</keyword>
<dbReference type="Proteomes" id="UP001580391">
    <property type="component" value="Unassembled WGS sequence"/>
</dbReference>
<accession>A0ABV5BRG6</accession>
<proteinExistence type="predicted"/>
<dbReference type="SUPFAM" id="SSF53335">
    <property type="entry name" value="S-adenosyl-L-methionine-dependent methyltransferases"/>
    <property type="match status" value="1"/>
</dbReference>